<dbReference type="AlphaFoldDB" id="A0A8X6LWZ3"/>
<name>A0A8X6LWZ3_TRICU</name>
<organism evidence="1 2">
    <name type="scientific">Trichonephila clavata</name>
    <name type="common">Joro spider</name>
    <name type="synonym">Nephila clavata</name>
    <dbReference type="NCBI Taxonomy" id="2740835"/>
    <lineage>
        <taxon>Eukaryota</taxon>
        <taxon>Metazoa</taxon>
        <taxon>Ecdysozoa</taxon>
        <taxon>Arthropoda</taxon>
        <taxon>Chelicerata</taxon>
        <taxon>Arachnida</taxon>
        <taxon>Araneae</taxon>
        <taxon>Araneomorphae</taxon>
        <taxon>Entelegynae</taxon>
        <taxon>Araneoidea</taxon>
        <taxon>Nephilidae</taxon>
        <taxon>Trichonephila</taxon>
    </lineage>
</organism>
<gene>
    <name evidence="1" type="ORF">TNCT_725911</name>
</gene>
<evidence type="ECO:0000313" key="1">
    <source>
        <dbReference type="EMBL" id="GFR25090.1"/>
    </source>
</evidence>
<dbReference type="EMBL" id="BMAO01028492">
    <property type="protein sequence ID" value="GFR25090.1"/>
    <property type="molecule type" value="Genomic_DNA"/>
</dbReference>
<sequence>MDVMDAGFPHLVDWADPLEELDGARVARFEEALEGSQAPRRPQGPSDLPVVFLRGDSHIFLPMPLDKKGGGLSALPRLASAVLGCYSKPWMALFGVNS</sequence>
<accession>A0A8X6LWZ3</accession>
<protein>
    <submittedName>
        <fullName evidence="1">Uncharacterized protein</fullName>
    </submittedName>
</protein>
<proteinExistence type="predicted"/>
<reference evidence="1" key="1">
    <citation type="submission" date="2020-07" db="EMBL/GenBank/DDBJ databases">
        <title>Multicomponent nature underlies the extraordinary mechanical properties of spider dragline silk.</title>
        <authorList>
            <person name="Kono N."/>
            <person name="Nakamura H."/>
            <person name="Mori M."/>
            <person name="Yoshida Y."/>
            <person name="Ohtoshi R."/>
            <person name="Malay A.D."/>
            <person name="Moran D.A.P."/>
            <person name="Tomita M."/>
            <person name="Numata K."/>
            <person name="Arakawa K."/>
        </authorList>
    </citation>
    <scope>NUCLEOTIDE SEQUENCE</scope>
</reference>
<evidence type="ECO:0000313" key="2">
    <source>
        <dbReference type="Proteomes" id="UP000887116"/>
    </source>
</evidence>
<keyword evidence="2" id="KW-1185">Reference proteome</keyword>
<dbReference type="Proteomes" id="UP000887116">
    <property type="component" value="Unassembled WGS sequence"/>
</dbReference>
<comment type="caution">
    <text evidence="1">The sequence shown here is derived from an EMBL/GenBank/DDBJ whole genome shotgun (WGS) entry which is preliminary data.</text>
</comment>